<reference evidence="1" key="1">
    <citation type="submission" date="2013-10" db="EMBL/GenBank/DDBJ databases">
        <title>Draft genome sequence of Clostridium botulinum type B strain Osaka05.</title>
        <authorList>
            <person name="Sakaguchi Y."/>
            <person name="Hosomi K."/>
            <person name="Uchiyama J."/>
            <person name="Ogura Y."/>
            <person name="Sakaguchi M."/>
            <person name="Kohda T."/>
            <person name="Mukamoto M."/>
            <person name="Misawa N."/>
            <person name="Matsuzaki S."/>
            <person name="Hayashi T."/>
            <person name="Kozaki S."/>
        </authorList>
    </citation>
    <scope>NUCLEOTIDE SEQUENCE</scope>
    <source>
        <strain evidence="1">Osaka05</strain>
    </source>
</reference>
<dbReference type="Proteomes" id="UP000054164">
    <property type="component" value="Unassembled WGS sequence"/>
</dbReference>
<evidence type="ECO:0000313" key="1">
    <source>
        <dbReference type="EMBL" id="GAE00732.1"/>
    </source>
</evidence>
<accession>A0A0S6U2E6</accession>
<dbReference type="EMBL" id="DF384213">
    <property type="protein sequence ID" value="GAE00732.1"/>
    <property type="molecule type" value="Genomic_DNA"/>
</dbReference>
<organism evidence="1">
    <name type="scientific">Clostridium botulinum B str. Osaka05</name>
    <dbReference type="NCBI Taxonomy" id="1407017"/>
    <lineage>
        <taxon>Bacteria</taxon>
        <taxon>Bacillati</taxon>
        <taxon>Bacillota</taxon>
        <taxon>Clostridia</taxon>
        <taxon>Eubacteriales</taxon>
        <taxon>Clostridiaceae</taxon>
        <taxon>Clostridium</taxon>
    </lineage>
</organism>
<name>A0A0S6U2E6_CLOBO</name>
<proteinExistence type="predicted"/>
<sequence length="59" mass="6988">MLLELTTCFIINRIFIQVTIYYIFVRAVALRINPTIYCVNFKFAKQYIVCKFFNATALN</sequence>
<dbReference type="AlphaFoldDB" id="A0A0S6U2E6"/>
<gene>
    <name evidence="1" type="ORF">CBO05C_0422</name>
</gene>
<dbReference type="HOGENOM" id="CLU_2952287_0_0_9"/>
<protein>
    <submittedName>
        <fullName evidence="1">Uncharacterized protein</fullName>
    </submittedName>
</protein>